<dbReference type="Pfam" id="PF25954">
    <property type="entry name" value="Beta-barrel_RND_2"/>
    <property type="match status" value="1"/>
</dbReference>
<protein>
    <submittedName>
        <fullName evidence="4">Hemolysin secretion protein D</fullName>
    </submittedName>
</protein>
<feature type="domain" description="YbhG-like alpha-helical hairpin" evidence="2">
    <location>
        <begin position="76"/>
        <end position="200"/>
    </location>
</feature>
<dbReference type="Gene3D" id="2.40.30.170">
    <property type="match status" value="1"/>
</dbReference>
<accession>A0A5M4AYI7</accession>
<dbReference type="Gene3D" id="2.40.50.100">
    <property type="match status" value="1"/>
</dbReference>
<proteinExistence type="predicted"/>
<evidence type="ECO:0000256" key="1">
    <source>
        <dbReference type="SAM" id="Phobius"/>
    </source>
</evidence>
<gene>
    <name evidence="4" type="ORF">PbJCM13498_15190</name>
</gene>
<dbReference type="AlphaFoldDB" id="A0A5M4AYI7"/>
<dbReference type="RefSeq" id="WP_027585125.1">
    <property type="nucleotide sequence ID" value="NZ_BLAX01000001.1"/>
</dbReference>
<sequence length="332" mass="36308">MNNKNLTIGAAIVAALVVLTLVGWFAFKPAPTMLQGEVDAKEIKVASKLAGRVNSIPVKEGQKVTRGEVLLTISSSEVEAKLEQARAARSAAVAQKNKADKGTRVEKIVAAKNMWMKAEAASELAAKTYERVLNLYNEGVIPLQQKDEVETQKEAAEMTARAARAQYDMAVKGARSEDKAAADAMVEQANGAVSEVESYLKETKLEAPIDGEISNIIPGEGELISTGFPVITIVDLNDIWVTFNIREDMLAKMRMGDEFNVSIPALGKQEVTVKITYINPLGDYATWRATRSTGDFDMKTFEVRAVPVKKLDGMRPGMSALINWDKYKPLNR</sequence>
<dbReference type="EMBL" id="BLAX01000001">
    <property type="protein sequence ID" value="GET32656.1"/>
    <property type="molecule type" value="Genomic_DNA"/>
</dbReference>
<dbReference type="InterPro" id="IPR059052">
    <property type="entry name" value="HH_YbhG-like"/>
</dbReference>
<name>A0A5M4AYI7_9BACT</name>
<organism evidence="4 5">
    <name type="scientific">Prolixibacter bellariivorans</name>
    <dbReference type="NCBI Taxonomy" id="314319"/>
    <lineage>
        <taxon>Bacteria</taxon>
        <taxon>Pseudomonadati</taxon>
        <taxon>Bacteroidota</taxon>
        <taxon>Bacteroidia</taxon>
        <taxon>Marinilabiliales</taxon>
        <taxon>Prolixibacteraceae</taxon>
        <taxon>Prolixibacter</taxon>
    </lineage>
</organism>
<evidence type="ECO:0000313" key="4">
    <source>
        <dbReference type="EMBL" id="GET32656.1"/>
    </source>
</evidence>
<reference evidence="4 5" key="1">
    <citation type="submission" date="2019-10" db="EMBL/GenBank/DDBJ databases">
        <title>Prolixibacter strains distinguished by the presence of nitrate reductase genes were adept at nitrate-dependent anaerobic corrosion of metallic iron and carbon steel.</title>
        <authorList>
            <person name="Iino T."/>
            <person name="Shono N."/>
            <person name="Ito K."/>
            <person name="Nakamura R."/>
            <person name="Sueoka K."/>
            <person name="Harayama S."/>
            <person name="Ohkuma M."/>
        </authorList>
    </citation>
    <scope>NUCLEOTIDE SEQUENCE [LARGE SCALE GENOMIC DNA]</scope>
    <source>
        <strain evidence="4 5">JCM 13498</strain>
    </source>
</reference>
<evidence type="ECO:0000313" key="5">
    <source>
        <dbReference type="Proteomes" id="UP000391834"/>
    </source>
</evidence>
<dbReference type="SUPFAM" id="SSF111369">
    <property type="entry name" value="HlyD-like secretion proteins"/>
    <property type="match status" value="2"/>
</dbReference>
<comment type="caution">
    <text evidence="4">The sequence shown here is derived from an EMBL/GenBank/DDBJ whole genome shotgun (WGS) entry which is preliminary data.</text>
</comment>
<feature type="transmembrane region" description="Helical" evidence="1">
    <location>
        <begin position="6"/>
        <end position="27"/>
    </location>
</feature>
<dbReference type="InterPro" id="IPR058792">
    <property type="entry name" value="Beta-barrel_RND_2"/>
</dbReference>
<evidence type="ECO:0000259" key="3">
    <source>
        <dbReference type="Pfam" id="PF25954"/>
    </source>
</evidence>
<dbReference type="Gene3D" id="1.10.287.470">
    <property type="entry name" value="Helix hairpin bin"/>
    <property type="match status" value="1"/>
</dbReference>
<dbReference type="Proteomes" id="UP000391834">
    <property type="component" value="Unassembled WGS sequence"/>
</dbReference>
<keyword evidence="1" id="KW-0812">Transmembrane</keyword>
<dbReference type="PANTHER" id="PTHR30438:SF1">
    <property type="entry name" value="36 KDA ANTIGEN"/>
    <property type="match status" value="1"/>
</dbReference>
<dbReference type="PANTHER" id="PTHR30438">
    <property type="entry name" value="36 KDA ANTIGEN-RELATED"/>
    <property type="match status" value="1"/>
</dbReference>
<feature type="domain" description="CusB-like beta-barrel" evidence="3">
    <location>
        <begin position="239"/>
        <end position="286"/>
    </location>
</feature>
<keyword evidence="5" id="KW-1185">Reference proteome</keyword>
<dbReference type="OrthoDB" id="9793801at2"/>
<evidence type="ECO:0000259" key="2">
    <source>
        <dbReference type="Pfam" id="PF25881"/>
    </source>
</evidence>
<keyword evidence="1" id="KW-0472">Membrane</keyword>
<keyword evidence="1" id="KW-1133">Transmembrane helix</keyword>
<dbReference type="Pfam" id="PF25881">
    <property type="entry name" value="HH_YBHG"/>
    <property type="match status" value="1"/>
</dbReference>